<keyword evidence="10" id="KW-0282">Flagellum</keyword>
<evidence type="ECO:0000256" key="5">
    <source>
        <dbReference type="ARBA" id="ARBA00023157"/>
    </source>
</evidence>
<keyword evidence="3 9" id="KW-0805">Transcription regulation</keyword>
<dbReference type="InterPro" id="IPR023559">
    <property type="entry name" value="Flagellar_FlhD"/>
</dbReference>
<keyword evidence="7 9" id="KW-0804">Transcription</keyword>
<evidence type="ECO:0000256" key="9">
    <source>
        <dbReference type="HAMAP-Rule" id="MF_00725"/>
    </source>
</evidence>
<keyword evidence="5" id="KW-1015">Disulfide bond</keyword>
<evidence type="ECO:0000313" key="11">
    <source>
        <dbReference type="Proteomes" id="UP000193785"/>
    </source>
</evidence>
<evidence type="ECO:0000256" key="7">
    <source>
        <dbReference type="ARBA" id="ARBA00023163"/>
    </source>
</evidence>
<proteinExistence type="inferred from homology"/>
<keyword evidence="6 9" id="KW-0010">Activator</keyword>
<keyword evidence="1 9" id="KW-0963">Cytoplasm</keyword>
<evidence type="ECO:0000256" key="1">
    <source>
        <dbReference type="ARBA" id="ARBA00022490"/>
    </source>
</evidence>
<comment type="caution">
    <text evidence="10">The sequence shown here is derived from an EMBL/GenBank/DDBJ whole genome shotgun (WGS) entry which is preliminary data.</text>
</comment>
<keyword evidence="11" id="KW-1185">Reference proteome</keyword>
<gene>
    <name evidence="9" type="primary">flhD</name>
    <name evidence="10" type="ORF">HA46_03280</name>
</gene>
<comment type="caution">
    <text evidence="9">Lacks conserved residue(s) required for the propagation of feature annotation.</text>
</comment>
<name>A0ABX3UVY5_9GAMM</name>
<comment type="similarity">
    <text evidence="9">Belongs to the FlhD family.</text>
</comment>
<keyword evidence="4 9" id="KW-0238">DNA-binding</keyword>
<dbReference type="Gene3D" id="1.10.4000.10">
    <property type="entry name" value="Flagellar transcriptional activator FlhD"/>
    <property type="match status" value="1"/>
</dbReference>
<keyword evidence="10" id="KW-0969">Cilium</keyword>
<evidence type="ECO:0000256" key="2">
    <source>
        <dbReference type="ARBA" id="ARBA00022795"/>
    </source>
</evidence>
<evidence type="ECO:0000313" key="10">
    <source>
        <dbReference type="EMBL" id="ORN02588.1"/>
    </source>
</evidence>
<keyword evidence="10" id="KW-0966">Cell projection</keyword>
<evidence type="ECO:0000256" key="4">
    <source>
        <dbReference type="ARBA" id="ARBA00023125"/>
    </source>
</evidence>
<dbReference type="Pfam" id="PF05247">
    <property type="entry name" value="FlhD"/>
    <property type="match status" value="1"/>
</dbReference>
<dbReference type="HAMAP" id="MF_00725">
    <property type="entry name" value="FlhD"/>
    <property type="match status" value="1"/>
</dbReference>
<comment type="function">
    <text evidence="8 9">Functions in complex with FlhC as a master transcriptional regulator that regulates transcription of several flagellar and non-flagellar operons by binding to their promoter region. Activates expression of class 2 flagellar genes, including fliA, which is a flagellum-specific sigma factor that turns on the class 3 genes. Also regulates genes whose products function in a variety of physiological pathways.</text>
</comment>
<sequence length="122" mass="13599">MNATNKEDYLQSIHNINLSYLILAQQLIREDQISAGFRLGLPEETIDMLKELSLPQLIKLSSTSQLILRLRLDNEAVIECLTKDSRVDALQQIHTGILLSTDLLSLMNEHNGLESGGEVGNV</sequence>
<evidence type="ECO:0000256" key="3">
    <source>
        <dbReference type="ARBA" id="ARBA00023015"/>
    </source>
</evidence>
<evidence type="ECO:0000256" key="8">
    <source>
        <dbReference type="ARBA" id="ARBA00025431"/>
    </source>
</evidence>
<protein>
    <recommendedName>
        <fullName evidence="9">Flagellar transcriptional regulator FlhD</fullName>
    </recommendedName>
</protein>
<organism evidence="10 11">
    <name type="scientific">Pantoea septica</name>
    <dbReference type="NCBI Taxonomy" id="472695"/>
    <lineage>
        <taxon>Bacteria</taxon>
        <taxon>Pseudomonadati</taxon>
        <taxon>Pseudomonadota</taxon>
        <taxon>Gammaproteobacteria</taxon>
        <taxon>Enterobacterales</taxon>
        <taxon>Erwiniaceae</taxon>
        <taxon>Pantoea</taxon>
    </lineage>
</organism>
<dbReference type="EMBL" id="MLJJ01000004">
    <property type="protein sequence ID" value="ORN02588.1"/>
    <property type="molecule type" value="Genomic_DNA"/>
</dbReference>
<dbReference type="RefSeq" id="WP_084882168.1">
    <property type="nucleotide sequence ID" value="NZ_MLJJ01000004.1"/>
</dbReference>
<dbReference type="SUPFAM" id="SSF63592">
    <property type="entry name" value="Flagellar transcriptional activator FlhD"/>
    <property type="match status" value="1"/>
</dbReference>
<comment type="domain">
    <text evidence="9">The C-terminal region contains a putative helix-turn-helix (HTH) motif, suggesting that this region may bind DNA.</text>
</comment>
<keyword evidence="2 9" id="KW-1005">Bacterial flagellum biogenesis</keyword>
<reference evidence="10 11" key="1">
    <citation type="journal article" date="2017" name="Antonie Van Leeuwenhoek">
        <title>Phylogenomic resolution of the bacterial genus Pantoea and its relationship with Erwinia and Tatumella.</title>
        <authorList>
            <person name="Palmer M."/>
            <person name="Steenkamp E.T."/>
            <person name="Coetzee M.P."/>
            <person name="Chan W.Y."/>
            <person name="van Zyl E."/>
            <person name="De Maayer P."/>
            <person name="Coutinho T.A."/>
            <person name="Blom J."/>
            <person name="Smits T.H."/>
            <person name="Duffy B."/>
            <person name="Venter S.N."/>
        </authorList>
    </citation>
    <scope>NUCLEOTIDE SEQUENCE [LARGE SCALE GENOMIC DNA]</scope>
    <source>
        <strain evidence="10 11">LMG 5345</strain>
    </source>
</reference>
<comment type="subcellular location">
    <subcellularLocation>
        <location evidence="9">Cytoplasm</location>
    </subcellularLocation>
</comment>
<dbReference type="NCBIfam" id="NF002783">
    <property type="entry name" value="PRK02909.1-1"/>
    <property type="match status" value="1"/>
</dbReference>
<dbReference type="Proteomes" id="UP000193785">
    <property type="component" value="Unassembled WGS sequence"/>
</dbReference>
<dbReference type="InterPro" id="IPR036194">
    <property type="entry name" value="FlhD_sf"/>
</dbReference>
<evidence type="ECO:0000256" key="6">
    <source>
        <dbReference type="ARBA" id="ARBA00023159"/>
    </source>
</evidence>
<accession>A0ABX3UVY5</accession>
<comment type="subunit">
    <text evidence="9">Homodimer; disulfide-linked. Forms a heterohexamer composed of two FlhC and four FlhD subunits. Each FlhC binds a FlhD dimer, forming a heterotrimer, and a hexamer assembles by dimerization of two heterotrimers.</text>
</comment>